<dbReference type="OrthoDB" id="4062651at2759"/>
<gene>
    <name evidence="1" type="ORF">ACAOBT_LOCUS25278</name>
</gene>
<protein>
    <submittedName>
        <fullName evidence="1">Uncharacterized protein</fullName>
    </submittedName>
</protein>
<evidence type="ECO:0000313" key="2">
    <source>
        <dbReference type="Proteomes" id="UP001152888"/>
    </source>
</evidence>
<dbReference type="AlphaFoldDB" id="A0A9P0LUV4"/>
<name>A0A9P0LUV4_ACAOB</name>
<keyword evidence="2" id="KW-1185">Reference proteome</keyword>
<proteinExistence type="predicted"/>
<organism evidence="1 2">
    <name type="scientific">Acanthoscelides obtectus</name>
    <name type="common">Bean weevil</name>
    <name type="synonym">Bruchus obtectus</name>
    <dbReference type="NCBI Taxonomy" id="200917"/>
    <lineage>
        <taxon>Eukaryota</taxon>
        <taxon>Metazoa</taxon>
        <taxon>Ecdysozoa</taxon>
        <taxon>Arthropoda</taxon>
        <taxon>Hexapoda</taxon>
        <taxon>Insecta</taxon>
        <taxon>Pterygota</taxon>
        <taxon>Neoptera</taxon>
        <taxon>Endopterygota</taxon>
        <taxon>Coleoptera</taxon>
        <taxon>Polyphaga</taxon>
        <taxon>Cucujiformia</taxon>
        <taxon>Chrysomeloidea</taxon>
        <taxon>Chrysomelidae</taxon>
        <taxon>Bruchinae</taxon>
        <taxon>Bruchini</taxon>
        <taxon>Acanthoscelides</taxon>
    </lineage>
</organism>
<sequence length="57" mass="6796">MAIWFQDSYLCTINYTNCSRKFIHALPDPLDPFVRLCNYDIHNFIHSPRYRCLTPSS</sequence>
<evidence type="ECO:0000313" key="1">
    <source>
        <dbReference type="EMBL" id="CAH1999977.1"/>
    </source>
</evidence>
<reference evidence="1" key="1">
    <citation type="submission" date="2022-03" db="EMBL/GenBank/DDBJ databases">
        <authorList>
            <person name="Sayadi A."/>
        </authorList>
    </citation>
    <scope>NUCLEOTIDE SEQUENCE</scope>
</reference>
<dbReference type="Proteomes" id="UP001152888">
    <property type="component" value="Unassembled WGS sequence"/>
</dbReference>
<comment type="caution">
    <text evidence="1">The sequence shown here is derived from an EMBL/GenBank/DDBJ whole genome shotgun (WGS) entry which is preliminary data.</text>
</comment>
<accession>A0A9P0LUV4</accession>
<dbReference type="EMBL" id="CAKOFQ010007385">
    <property type="protein sequence ID" value="CAH1999977.1"/>
    <property type="molecule type" value="Genomic_DNA"/>
</dbReference>